<keyword evidence="2" id="KW-0732">Signal</keyword>
<evidence type="ECO:0008006" key="5">
    <source>
        <dbReference type="Google" id="ProtNLM"/>
    </source>
</evidence>
<evidence type="ECO:0000313" key="4">
    <source>
        <dbReference type="Proteomes" id="UP000240357"/>
    </source>
</evidence>
<proteinExistence type="predicted"/>
<evidence type="ECO:0000313" key="3">
    <source>
        <dbReference type="EMBL" id="PSR56152.1"/>
    </source>
</evidence>
<dbReference type="Gene3D" id="1.20.5.320">
    <property type="entry name" value="6-Phosphogluconate Dehydrogenase, domain 3"/>
    <property type="match status" value="1"/>
</dbReference>
<dbReference type="EMBL" id="PYFT01000001">
    <property type="protein sequence ID" value="PSR56152.1"/>
    <property type="molecule type" value="Genomic_DNA"/>
</dbReference>
<evidence type="ECO:0000256" key="1">
    <source>
        <dbReference type="SAM" id="MobiDB-lite"/>
    </source>
</evidence>
<protein>
    <recommendedName>
        <fullName evidence="5">Collagen-like protein</fullName>
    </recommendedName>
</protein>
<organism evidence="3 4">
    <name type="scientific">Adhaeribacter arboris</name>
    <dbReference type="NCBI Taxonomy" id="2072846"/>
    <lineage>
        <taxon>Bacteria</taxon>
        <taxon>Pseudomonadati</taxon>
        <taxon>Bacteroidota</taxon>
        <taxon>Cytophagia</taxon>
        <taxon>Cytophagales</taxon>
        <taxon>Hymenobacteraceae</taxon>
        <taxon>Adhaeribacter</taxon>
    </lineage>
</organism>
<dbReference type="OrthoDB" id="1524444at2"/>
<gene>
    <name evidence="3" type="ORF">AHMF7605_22920</name>
</gene>
<name>A0A2T2YKW6_9BACT</name>
<accession>A0A2T2YKW6</accession>
<feature type="region of interest" description="Disordered" evidence="1">
    <location>
        <begin position="26"/>
        <end position="53"/>
    </location>
</feature>
<feature type="signal peptide" evidence="2">
    <location>
        <begin position="1"/>
        <end position="18"/>
    </location>
</feature>
<keyword evidence="4" id="KW-1185">Reference proteome</keyword>
<dbReference type="AlphaFoldDB" id="A0A2T2YKW6"/>
<feature type="compositionally biased region" description="Low complexity" evidence="1">
    <location>
        <begin position="39"/>
        <end position="50"/>
    </location>
</feature>
<dbReference type="Proteomes" id="UP000240357">
    <property type="component" value="Unassembled WGS sequence"/>
</dbReference>
<sequence length="214" mass="23068">MKKFLQLILAFTIVVCLASCKGEDGKDGAPGPAGPAGPTGPTGQQGPPGASADSARVFDIQAPNFAPNANGEYLIALEYAANEIEVGENDVVLAYLLTRVAQNNGQNIPFWSALPQTYYVDGLPITFNFAYSNVALLLTLEAGFNLAEPGKDYTRFTNENIYRLVIIPGRAGRTAGAPLTKADLSMYPIDLKNYKEVVKYFKLNDTSVKKITLK</sequence>
<evidence type="ECO:0000256" key="2">
    <source>
        <dbReference type="SAM" id="SignalP"/>
    </source>
</evidence>
<comment type="caution">
    <text evidence="3">The sequence shown here is derived from an EMBL/GenBank/DDBJ whole genome shotgun (WGS) entry which is preliminary data.</text>
</comment>
<dbReference type="RefSeq" id="WP_106932330.1">
    <property type="nucleotide sequence ID" value="NZ_PYFT01000001.1"/>
</dbReference>
<feature type="chain" id="PRO_5015485984" description="Collagen-like protein" evidence="2">
    <location>
        <begin position="19"/>
        <end position="214"/>
    </location>
</feature>
<reference evidence="3 4" key="1">
    <citation type="submission" date="2018-03" db="EMBL/GenBank/DDBJ databases">
        <title>Adhaeribacter sp. HMF7605 Genome sequencing and assembly.</title>
        <authorList>
            <person name="Kang H."/>
            <person name="Kang J."/>
            <person name="Cha I."/>
            <person name="Kim H."/>
            <person name="Joh K."/>
        </authorList>
    </citation>
    <scope>NUCLEOTIDE SEQUENCE [LARGE SCALE GENOMIC DNA]</scope>
    <source>
        <strain evidence="3 4">HMF7605</strain>
    </source>
</reference>